<dbReference type="RefSeq" id="WP_108637277.1">
    <property type="nucleotide sequence ID" value="NZ_LT717700.1"/>
</dbReference>
<gene>
    <name evidence="2" type="ORF">MTAB308_2448</name>
</gene>
<dbReference type="OrthoDB" id="4734452at2"/>
<evidence type="ECO:0000313" key="2">
    <source>
        <dbReference type="EMBL" id="SPM28958.1"/>
    </source>
</evidence>
<keyword evidence="1" id="KW-0812">Transmembrane</keyword>
<keyword evidence="1" id="KW-0472">Membrane</keyword>
<evidence type="ECO:0000256" key="1">
    <source>
        <dbReference type="SAM" id="Phobius"/>
    </source>
</evidence>
<dbReference type="Proteomes" id="UP000241595">
    <property type="component" value="Unassembled WGS sequence"/>
</dbReference>
<feature type="transmembrane region" description="Helical" evidence="1">
    <location>
        <begin position="20"/>
        <end position="40"/>
    </location>
</feature>
<reference evidence="2 3" key="1">
    <citation type="submission" date="2017-01" db="EMBL/GenBank/DDBJ databases">
        <authorList>
            <consortium name="Urmite Genomes"/>
        </authorList>
    </citation>
    <scope>NUCLEOTIDE SEQUENCE [LARGE SCALE GENOMIC DNA]</scope>
    <source>
        <strain evidence="2 3">AB308</strain>
    </source>
</reference>
<name>A0A2U3NBR0_9MYCO</name>
<accession>A0A2U3NBR0</accession>
<organism evidence="2 3">
    <name type="scientific">Mycobacterium terramassiliense</name>
    <dbReference type="NCBI Taxonomy" id="1841859"/>
    <lineage>
        <taxon>Bacteria</taxon>
        <taxon>Bacillati</taxon>
        <taxon>Actinomycetota</taxon>
        <taxon>Actinomycetes</taxon>
        <taxon>Mycobacteriales</taxon>
        <taxon>Mycobacteriaceae</taxon>
        <taxon>Mycobacterium</taxon>
    </lineage>
</organism>
<evidence type="ECO:0000313" key="3">
    <source>
        <dbReference type="Proteomes" id="UP000241595"/>
    </source>
</evidence>
<dbReference type="Pfam" id="PF17197">
    <property type="entry name" value="DUF5134"/>
    <property type="match status" value="1"/>
</dbReference>
<feature type="transmembrane region" description="Helical" evidence="1">
    <location>
        <begin position="52"/>
        <end position="75"/>
    </location>
</feature>
<proteinExistence type="predicted"/>
<sequence length="76" mass="8087">MPAHEMSATGSGTEWITAVNWIATLGFGLVALCWACLYVAERRINAVPQTGQLARLLPLYQMCTAAGTAVMFGAVL</sequence>
<dbReference type="EMBL" id="FTRV01000011">
    <property type="protein sequence ID" value="SPM28958.1"/>
    <property type="molecule type" value="Genomic_DNA"/>
</dbReference>
<keyword evidence="1" id="KW-1133">Transmembrane helix</keyword>
<dbReference type="AlphaFoldDB" id="A0A2U3NBR0"/>
<protein>
    <submittedName>
        <fullName evidence="2">DUF5134 domain-containing protein</fullName>
    </submittedName>
</protein>
<dbReference type="InterPro" id="IPR033458">
    <property type="entry name" value="DUF5134"/>
</dbReference>
<keyword evidence="3" id="KW-1185">Reference proteome</keyword>